<organism evidence="2 3">
    <name type="scientific">Lymnaea stagnalis</name>
    <name type="common">Great pond snail</name>
    <name type="synonym">Helix stagnalis</name>
    <dbReference type="NCBI Taxonomy" id="6523"/>
    <lineage>
        <taxon>Eukaryota</taxon>
        <taxon>Metazoa</taxon>
        <taxon>Spiralia</taxon>
        <taxon>Lophotrochozoa</taxon>
        <taxon>Mollusca</taxon>
        <taxon>Gastropoda</taxon>
        <taxon>Heterobranchia</taxon>
        <taxon>Euthyneura</taxon>
        <taxon>Panpulmonata</taxon>
        <taxon>Hygrophila</taxon>
        <taxon>Lymnaeoidea</taxon>
        <taxon>Lymnaeidae</taxon>
        <taxon>Lymnaea</taxon>
    </lineage>
</organism>
<dbReference type="AlphaFoldDB" id="A0AAV2IMB7"/>
<comment type="caution">
    <text evidence="2">The sequence shown here is derived from an EMBL/GenBank/DDBJ whole genome shotgun (WGS) entry which is preliminary data.</text>
</comment>
<protein>
    <submittedName>
        <fullName evidence="2">Uncharacterized protein</fullName>
    </submittedName>
</protein>
<keyword evidence="1" id="KW-0732">Signal</keyword>
<feature type="non-terminal residue" evidence="2">
    <location>
        <position position="386"/>
    </location>
</feature>
<name>A0AAV2IMB7_LYMST</name>
<feature type="signal peptide" evidence="1">
    <location>
        <begin position="1"/>
        <end position="19"/>
    </location>
</feature>
<evidence type="ECO:0000313" key="3">
    <source>
        <dbReference type="Proteomes" id="UP001497497"/>
    </source>
</evidence>
<dbReference type="Proteomes" id="UP001497497">
    <property type="component" value="Unassembled WGS sequence"/>
</dbReference>
<evidence type="ECO:0000313" key="2">
    <source>
        <dbReference type="EMBL" id="CAL1548297.1"/>
    </source>
</evidence>
<dbReference type="EMBL" id="CAXITT010001268">
    <property type="protein sequence ID" value="CAL1548297.1"/>
    <property type="molecule type" value="Genomic_DNA"/>
</dbReference>
<accession>A0AAV2IMB7</accession>
<evidence type="ECO:0000256" key="1">
    <source>
        <dbReference type="SAM" id="SignalP"/>
    </source>
</evidence>
<proteinExistence type="predicted"/>
<reference evidence="2 3" key="1">
    <citation type="submission" date="2024-04" db="EMBL/GenBank/DDBJ databases">
        <authorList>
            <consortium name="Genoscope - CEA"/>
            <person name="William W."/>
        </authorList>
    </citation>
    <scope>NUCLEOTIDE SEQUENCE [LARGE SCALE GENOMIC DNA]</scope>
</reference>
<gene>
    <name evidence="2" type="ORF">GSLYS_00021614001</name>
</gene>
<keyword evidence="3" id="KW-1185">Reference proteome</keyword>
<feature type="chain" id="PRO_5043729822" evidence="1">
    <location>
        <begin position="20"/>
        <end position="386"/>
    </location>
</feature>
<sequence length="386" mass="42924">MGILLIFVVCFTVLKGCHASAIPKASDRPHCLSTKVDFEGILVTCHIPKSRSKPRCEICVLFNDISTNEDLDTPSYNVTKQDGYTSGACSLTYYPQEAGYYSFVIEIFPFGGKLHTNKVSVVSFPTMSLERLAPPALHCGDSDVTLNCTWAWLWKPDQINVTMETDRDVHMSKLTRVYSQGAYFIYEIISKLDFGCESRNAVIECKAHYRVTGYGQRVRSLATEIFAQSPGLGVVFKSDQGEVITREHTLLIGGHAKITCSQASGVEGQAVKLNVTCVGSNLNILFNRISTSRVSFPVYGNQSYHGVNCDCTVHLDRDQCVTKRITVRVVTEAYPIVLESQRRMIELNPVFQHENGSQVSEVYLVSGDTNSSFQCNVFVSHPIKLQ</sequence>